<organism evidence="1 2">
    <name type="scientific">Geotrichum galactomycetum</name>
    <dbReference type="NCBI Taxonomy" id="27317"/>
    <lineage>
        <taxon>Eukaryota</taxon>
        <taxon>Fungi</taxon>
        <taxon>Dikarya</taxon>
        <taxon>Ascomycota</taxon>
        <taxon>Saccharomycotina</taxon>
        <taxon>Dipodascomycetes</taxon>
        <taxon>Dipodascales</taxon>
        <taxon>Dipodascaceae</taxon>
        <taxon>Geotrichum</taxon>
    </lineage>
</organism>
<protein>
    <submittedName>
        <fullName evidence="1">Uncharacterized protein</fullName>
    </submittedName>
</protein>
<proteinExistence type="predicted"/>
<reference evidence="1 2" key="1">
    <citation type="journal article" date="2020" name="Front. Microbiol.">
        <title>Phenotypic and Genetic Characterization of the Cheese Ripening Yeast Geotrichum candidum.</title>
        <authorList>
            <person name="Perkins V."/>
            <person name="Vignola S."/>
            <person name="Lessard M.H."/>
            <person name="Plante P.L."/>
            <person name="Corbeil J."/>
            <person name="Dugat-Bony E."/>
            <person name="Frenette M."/>
            <person name="Labrie S."/>
        </authorList>
    </citation>
    <scope>NUCLEOTIDE SEQUENCE [LARGE SCALE GENOMIC DNA]</scope>
    <source>
        <strain evidence="1 2">LMA-1147</strain>
    </source>
</reference>
<gene>
    <name evidence="1" type="ORF">D0Z00_003012</name>
</gene>
<dbReference type="EMBL" id="QVQA01000111">
    <property type="protein sequence ID" value="KAF5095785.1"/>
    <property type="molecule type" value="Genomic_DNA"/>
</dbReference>
<evidence type="ECO:0000313" key="1">
    <source>
        <dbReference type="EMBL" id="KAF5095785.1"/>
    </source>
</evidence>
<comment type="caution">
    <text evidence="1">The sequence shown here is derived from an EMBL/GenBank/DDBJ whole genome shotgun (WGS) entry which is preliminary data.</text>
</comment>
<dbReference type="Proteomes" id="UP000744676">
    <property type="component" value="Unassembled WGS sequence"/>
</dbReference>
<sequence>MDGNFRKLNVDQYDPSKFLFIQDLLPELPPVSDADIRARATEVRSLLSGGDYSKALAVSLSDPPYGGSEDIKNVNLQTVLDVLATIRSNNITPTVQSLSTEQRDILIKYIYKGMGSPVGQANGNGGILLTWFEKTVDITGQGSIIRYMSDRRTV</sequence>
<keyword evidence="2" id="KW-1185">Reference proteome</keyword>
<evidence type="ECO:0000313" key="2">
    <source>
        <dbReference type="Proteomes" id="UP000744676"/>
    </source>
</evidence>
<accession>A0ACB6V2E2</accession>
<name>A0ACB6V2E2_9ASCO</name>